<dbReference type="Pfam" id="PF08450">
    <property type="entry name" value="SGL"/>
    <property type="match status" value="1"/>
</dbReference>
<dbReference type="SUPFAM" id="SSF63829">
    <property type="entry name" value="Calcium-dependent phosphotriesterase"/>
    <property type="match status" value="1"/>
</dbReference>
<dbReference type="InterPro" id="IPR051262">
    <property type="entry name" value="SMP-30/CGR1_Lactonase"/>
</dbReference>
<sequence length="305" mass="33550">MAKDDVYETLEDDFGPCTWGDLTLEKVYEGCRWAEGGVYVPSGKYLLWSDIPNDRILRYDEASGAVGVWRHPAGYTNGHTLDREGRLISCEHGNRRVTRTEHDGSITVLADAYDGMRLNSPNDVVVKSDDSIWFTDPSYGIQSDYEGFYAESEIGACHVYRIDADSGDLTIVGDDFDRPNGIAFTPDESKLFVSDTGKPKNMRVFDVTSEGKLEGGEVFAVCTNGAFDGFRFDSTGRLWTSAGDGVHCYSPDGRLIGKIKVPEAVANVVFGGPKRNRMFICGSTSLYSVVLSVRGAPLPFDPRES</sequence>
<name>A0ABV7Y9Y7_9ACTN</name>
<proteinExistence type="inferred from homology"/>
<keyword evidence="2" id="KW-0378">Hydrolase</keyword>
<evidence type="ECO:0000313" key="5">
    <source>
        <dbReference type="Proteomes" id="UP001595699"/>
    </source>
</evidence>
<dbReference type="InterPro" id="IPR011042">
    <property type="entry name" value="6-blade_b-propeller_TolB-like"/>
</dbReference>
<dbReference type="EMBL" id="JBHRZH010000006">
    <property type="protein sequence ID" value="MFC3760973.1"/>
    <property type="molecule type" value="Genomic_DNA"/>
</dbReference>
<dbReference type="InterPro" id="IPR013658">
    <property type="entry name" value="SGL"/>
</dbReference>
<feature type="domain" description="SMP-30/Gluconolactonase/LRE-like region" evidence="3">
    <location>
        <begin position="33"/>
        <end position="281"/>
    </location>
</feature>
<accession>A0ABV7Y9Y7</accession>
<dbReference type="PANTHER" id="PTHR47572:SF4">
    <property type="entry name" value="LACTONASE DRP35"/>
    <property type="match status" value="1"/>
</dbReference>
<comment type="caution">
    <text evidence="4">The sequence shown here is derived from an EMBL/GenBank/DDBJ whole genome shotgun (WGS) entry which is preliminary data.</text>
</comment>
<comment type="similarity">
    <text evidence="1">Belongs to the SMP-30/CGR1 family.</text>
</comment>
<evidence type="ECO:0000256" key="2">
    <source>
        <dbReference type="ARBA" id="ARBA00022801"/>
    </source>
</evidence>
<gene>
    <name evidence="4" type="ORF">ACFOUW_08980</name>
</gene>
<evidence type="ECO:0000259" key="3">
    <source>
        <dbReference type="Pfam" id="PF08450"/>
    </source>
</evidence>
<evidence type="ECO:0000256" key="1">
    <source>
        <dbReference type="ARBA" id="ARBA00008853"/>
    </source>
</evidence>
<keyword evidence="5" id="KW-1185">Reference proteome</keyword>
<evidence type="ECO:0000313" key="4">
    <source>
        <dbReference type="EMBL" id="MFC3760973.1"/>
    </source>
</evidence>
<protein>
    <submittedName>
        <fullName evidence="4">SMP-30/gluconolactonase/LRE family protein</fullName>
    </submittedName>
</protein>
<dbReference type="PANTHER" id="PTHR47572">
    <property type="entry name" value="LIPOPROTEIN-RELATED"/>
    <property type="match status" value="1"/>
</dbReference>
<organism evidence="4 5">
    <name type="scientific">Tenggerimyces flavus</name>
    <dbReference type="NCBI Taxonomy" id="1708749"/>
    <lineage>
        <taxon>Bacteria</taxon>
        <taxon>Bacillati</taxon>
        <taxon>Actinomycetota</taxon>
        <taxon>Actinomycetes</taxon>
        <taxon>Propionibacteriales</taxon>
        <taxon>Nocardioidaceae</taxon>
        <taxon>Tenggerimyces</taxon>
    </lineage>
</organism>
<dbReference type="RefSeq" id="WP_205117203.1">
    <property type="nucleotide sequence ID" value="NZ_JAFBCM010000001.1"/>
</dbReference>
<dbReference type="Gene3D" id="2.120.10.30">
    <property type="entry name" value="TolB, C-terminal domain"/>
    <property type="match status" value="1"/>
</dbReference>
<reference evidence="5" key="1">
    <citation type="journal article" date="2019" name="Int. J. Syst. Evol. Microbiol.">
        <title>The Global Catalogue of Microorganisms (GCM) 10K type strain sequencing project: providing services to taxonomists for standard genome sequencing and annotation.</title>
        <authorList>
            <consortium name="The Broad Institute Genomics Platform"/>
            <consortium name="The Broad Institute Genome Sequencing Center for Infectious Disease"/>
            <person name="Wu L."/>
            <person name="Ma J."/>
        </authorList>
    </citation>
    <scope>NUCLEOTIDE SEQUENCE [LARGE SCALE GENOMIC DNA]</scope>
    <source>
        <strain evidence="5">CGMCC 4.7241</strain>
    </source>
</reference>
<dbReference type="Proteomes" id="UP001595699">
    <property type="component" value="Unassembled WGS sequence"/>
</dbReference>